<dbReference type="RefSeq" id="WP_247628339.1">
    <property type="nucleotide sequence ID" value="NZ_JAHWXN010000001.1"/>
</dbReference>
<keyword evidence="1" id="KW-0472">Membrane</keyword>
<keyword evidence="1" id="KW-0812">Transmembrane</keyword>
<reference evidence="2 3" key="1">
    <citation type="submission" date="2021-06" db="EMBL/GenBank/DDBJ databases">
        <title>Genome-based taxonomic framework of Microbacterium strains isolated from marine environment, the description of four new species and reclassification of four preexisting species.</title>
        <authorList>
            <person name="Lee S.D."/>
            <person name="Kim S.-M."/>
            <person name="Byeon Y.-S."/>
            <person name="Yang H.L."/>
            <person name="Kim I.S."/>
        </authorList>
    </citation>
    <scope>NUCLEOTIDE SEQUENCE [LARGE SCALE GENOMIC DNA]</scope>
    <source>
        <strain evidence="2 3">SSW1-49</strain>
    </source>
</reference>
<proteinExistence type="predicted"/>
<keyword evidence="1" id="KW-1133">Transmembrane helix</keyword>
<protein>
    <submittedName>
        <fullName evidence="2">Uncharacterized protein</fullName>
    </submittedName>
</protein>
<dbReference type="EMBL" id="JAHWXN010000001">
    <property type="protein sequence ID" value="MCK2034887.1"/>
    <property type="molecule type" value="Genomic_DNA"/>
</dbReference>
<dbReference type="Proteomes" id="UP001300096">
    <property type="component" value="Unassembled WGS sequence"/>
</dbReference>
<evidence type="ECO:0000256" key="1">
    <source>
        <dbReference type="SAM" id="Phobius"/>
    </source>
</evidence>
<comment type="caution">
    <text evidence="2">The sequence shown here is derived from an EMBL/GenBank/DDBJ whole genome shotgun (WGS) entry which is preliminary data.</text>
</comment>
<feature type="transmembrane region" description="Helical" evidence="1">
    <location>
        <begin position="52"/>
        <end position="70"/>
    </location>
</feature>
<gene>
    <name evidence="2" type="ORF">KZC51_01950</name>
</gene>
<sequence length="83" mass="9254">MQVTDTMTYSNSLRRRLRALFSPIRLVLFAAAVIFAVALNVVFIGNGGSPEWVGALSVVPLLAFAGWTVATDYRLRRRERGNR</sequence>
<keyword evidence="3" id="KW-1185">Reference proteome</keyword>
<name>A0ABT0F9Z6_9MICO</name>
<evidence type="ECO:0000313" key="3">
    <source>
        <dbReference type="Proteomes" id="UP001300096"/>
    </source>
</evidence>
<evidence type="ECO:0000313" key="2">
    <source>
        <dbReference type="EMBL" id="MCK2034887.1"/>
    </source>
</evidence>
<feature type="transmembrane region" description="Helical" evidence="1">
    <location>
        <begin position="24"/>
        <end position="46"/>
    </location>
</feature>
<accession>A0ABT0F9Z6</accession>
<organism evidence="2 3">
    <name type="scientific">Microbacterium croceum</name>
    <dbReference type="NCBI Taxonomy" id="2851645"/>
    <lineage>
        <taxon>Bacteria</taxon>
        <taxon>Bacillati</taxon>
        <taxon>Actinomycetota</taxon>
        <taxon>Actinomycetes</taxon>
        <taxon>Micrococcales</taxon>
        <taxon>Microbacteriaceae</taxon>
        <taxon>Microbacterium</taxon>
    </lineage>
</organism>